<gene>
    <name evidence="1" type="ORF">AGLY_013348</name>
</gene>
<name>A0A6G0T6E6_APHGL</name>
<protein>
    <submittedName>
        <fullName evidence="1">Uncharacterized protein</fullName>
    </submittedName>
</protein>
<organism evidence="1 2">
    <name type="scientific">Aphis glycines</name>
    <name type="common">Soybean aphid</name>
    <dbReference type="NCBI Taxonomy" id="307491"/>
    <lineage>
        <taxon>Eukaryota</taxon>
        <taxon>Metazoa</taxon>
        <taxon>Ecdysozoa</taxon>
        <taxon>Arthropoda</taxon>
        <taxon>Hexapoda</taxon>
        <taxon>Insecta</taxon>
        <taxon>Pterygota</taxon>
        <taxon>Neoptera</taxon>
        <taxon>Paraneoptera</taxon>
        <taxon>Hemiptera</taxon>
        <taxon>Sternorrhyncha</taxon>
        <taxon>Aphidomorpha</taxon>
        <taxon>Aphidoidea</taxon>
        <taxon>Aphididae</taxon>
        <taxon>Aphidini</taxon>
        <taxon>Aphis</taxon>
        <taxon>Aphis</taxon>
    </lineage>
</organism>
<accession>A0A6G0T6E6</accession>
<reference evidence="1 2" key="1">
    <citation type="submission" date="2019-08" db="EMBL/GenBank/DDBJ databases">
        <title>The genome of the soybean aphid Biotype 1, its phylome, world population structure and adaptation to the North American continent.</title>
        <authorList>
            <person name="Giordano R."/>
            <person name="Donthu R.K."/>
            <person name="Hernandez A.G."/>
            <person name="Wright C.L."/>
            <person name="Zimin A.V."/>
        </authorList>
    </citation>
    <scope>NUCLEOTIDE SEQUENCE [LARGE SCALE GENOMIC DNA]</scope>
    <source>
        <tissue evidence="1">Whole aphids</tissue>
    </source>
</reference>
<comment type="caution">
    <text evidence="1">The sequence shown here is derived from an EMBL/GenBank/DDBJ whole genome shotgun (WGS) entry which is preliminary data.</text>
</comment>
<dbReference type="Proteomes" id="UP000475862">
    <property type="component" value="Unassembled WGS sequence"/>
</dbReference>
<evidence type="ECO:0000313" key="2">
    <source>
        <dbReference type="Proteomes" id="UP000475862"/>
    </source>
</evidence>
<evidence type="ECO:0000313" key="1">
    <source>
        <dbReference type="EMBL" id="KAE9526700.1"/>
    </source>
</evidence>
<sequence>MPTRHFHLNLFQYGRMCTKTNFCWTTTCSYAGQNIKYRLLKTNYLLLFSKSLVFFFIKFESCFLRAMIEFCLFLIKNKKKKTGPCSLNCSLTLFKDLYSSLLFNSSLTSKSSRTVNFTRCTSSALDGFISSGYDKIASEKNNSGLSRSSSLYNSSSYEKNNYLIIKLLYPNMIETCVWDLIETHLYQQQGEVILSFLHV</sequence>
<dbReference type="AlphaFoldDB" id="A0A6G0T6E6"/>
<proteinExistence type="predicted"/>
<keyword evidence="2" id="KW-1185">Reference proteome</keyword>
<dbReference type="EMBL" id="VYZN01000054">
    <property type="protein sequence ID" value="KAE9526700.1"/>
    <property type="molecule type" value="Genomic_DNA"/>
</dbReference>